<dbReference type="EMBL" id="JRZE01000003">
    <property type="protein sequence ID" value="KHF44859.1"/>
    <property type="molecule type" value="Genomic_DNA"/>
</dbReference>
<dbReference type="Proteomes" id="UP000030848">
    <property type="component" value="Unassembled WGS sequence"/>
</dbReference>
<dbReference type="OrthoDB" id="3668204at2"/>
<accession>A0A837DAF6</accession>
<dbReference type="AlphaFoldDB" id="A0A837DAF6"/>
<feature type="region of interest" description="Disordered" evidence="1">
    <location>
        <begin position="52"/>
        <end position="90"/>
    </location>
</feature>
<comment type="caution">
    <text evidence="2">The sequence shown here is derived from an EMBL/GenBank/DDBJ whole genome shotgun (WGS) entry which is preliminary data.</text>
</comment>
<protein>
    <submittedName>
        <fullName evidence="2">Uncharacterized protein</fullName>
    </submittedName>
</protein>
<sequence length="238" mass="25841">MGFADPVGPATHARQVIEPDEQLLWAAFGPEFAYDIEGLDALGEPQHIPLTQGLETMGRSGPATPLELTGPADESGPPSRGPDVVVFGDGPGCHAHNGVRHLDPRGGTRSRTWALTSTRLLVLDTRPTRRQHAGDSPTSFLRRTLGLGKELVDIVTDRTKRYGEHVEGVPVAAKPMAVYGTFAKSTITEIAVARRRTQWRTRPCLRVSFVDGSGLDLLLGVDDESVFEWMVALSRGDR</sequence>
<proteinExistence type="predicted"/>
<evidence type="ECO:0000256" key="1">
    <source>
        <dbReference type="SAM" id="MobiDB-lite"/>
    </source>
</evidence>
<evidence type="ECO:0000313" key="3">
    <source>
        <dbReference type="Proteomes" id="UP000030848"/>
    </source>
</evidence>
<reference evidence="2 3" key="1">
    <citation type="submission" date="2014-10" db="EMBL/GenBank/DDBJ databases">
        <title>Genome sequence of Micropolyspora internatus JCM3315.</title>
        <authorList>
            <person name="Shin S.-K."/>
            <person name="Yi H."/>
        </authorList>
    </citation>
    <scope>NUCLEOTIDE SEQUENCE [LARGE SCALE GENOMIC DNA]</scope>
    <source>
        <strain evidence="2 3">JCM 3315</strain>
    </source>
</reference>
<gene>
    <name evidence="2" type="ORF">MINT15_17410</name>
</gene>
<name>A0A837DAF6_9PSEU</name>
<organism evidence="2 3">
    <name type="scientific">Saccharomonospora viridis</name>
    <dbReference type="NCBI Taxonomy" id="1852"/>
    <lineage>
        <taxon>Bacteria</taxon>
        <taxon>Bacillati</taxon>
        <taxon>Actinomycetota</taxon>
        <taxon>Actinomycetes</taxon>
        <taxon>Pseudonocardiales</taxon>
        <taxon>Pseudonocardiaceae</taxon>
        <taxon>Saccharomonospora</taxon>
    </lineage>
</organism>
<evidence type="ECO:0000313" key="2">
    <source>
        <dbReference type="EMBL" id="KHF44859.1"/>
    </source>
</evidence>